<dbReference type="EMBL" id="CP133620">
    <property type="protein sequence ID" value="WMV46813.1"/>
    <property type="molecule type" value="Genomic_DNA"/>
</dbReference>
<dbReference type="AlphaFoldDB" id="A0AAF0UJZ7"/>
<reference evidence="1" key="1">
    <citation type="submission" date="2023-08" db="EMBL/GenBank/DDBJ databases">
        <title>A de novo genome assembly of Solanum verrucosum Schlechtendal, a Mexican diploid species geographically isolated from the other diploid A-genome species in potato relatives.</title>
        <authorList>
            <person name="Hosaka K."/>
        </authorList>
    </citation>
    <scope>NUCLEOTIDE SEQUENCE</scope>
    <source>
        <tissue evidence="1">Young leaves</tissue>
    </source>
</reference>
<accession>A0AAF0UJZ7</accession>
<dbReference type="Proteomes" id="UP001234989">
    <property type="component" value="Chromosome 9"/>
</dbReference>
<sequence>MNSVIYLLVISSSSVSCL</sequence>
<protein>
    <submittedName>
        <fullName evidence="1">Uncharacterized protein</fullName>
    </submittedName>
</protein>
<name>A0AAF0UJZ7_SOLVR</name>
<evidence type="ECO:0000313" key="2">
    <source>
        <dbReference type="Proteomes" id="UP001234989"/>
    </source>
</evidence>
<gene>
    <name evidence="1" type="ORF">MTR67_040198</name>
</gene>
<keyword evidence="2" id="KW-1185">Reference proteome</keyword>
<organism evidence="1 2">
    <name type="scientific">Solanum verrucosum</name>
    <dbReference type="NCBI Taxonomy" id="315347"/>
    <lineage>
        <taxon>Eukaryota</taxon>
        <taxon>Viridiplantae</taxon>
        <taxon>Streptophyta</taxon>
        <taxon>Embryophyta</taxon>
        <taxon>Tracheophyta</taxon>
        <taxon>Spermatophyta</taxon>
        <taxon>Magnoliopsida</taxon>
        <taxon>eudicotyledons</taxon>
        <taxon>Gunneridae</taxon>
        <taxon>Pentapetalae</taxon>
        <taxon>asterids</taxon>
        <taxon>lamiids</taxon>
        <taxon>Solanales</taxon>
        <taxon>Solanaceae</taxon>
        <taxon>Solanoideae</taxon>
        <taxon>Solaneae</taxon>
        <taxon>Solanum</taxon>
    </lineage>
</organism>
<evidence type="ECO:0000313" key="1">
    <source>
        <dbReference type="EMBL" id="WMV46813.1"/>
    </source>
</evidence>
<proteinExistence type="predicted"/>